<dbReference type="PANTHER" id="PTHR42781:SF4">
    <property type="entry name" value="SPERMIDINE_PUTRESCINE IMPORT ATP-BINDING PROTEIN POTA"/>
    <property type="match status" value="1"/>
</dbReference>
<evidence type="ECO:0000313" key="8">
    <source>
        <dbReference type="EMBL" id="OGC27690.1"/>
    </source>
</evidence>
<dbReference type="Proteomes" id="UP000178602">
    <property type="component" value="Unassembled WGS sequence"/>
</dbReference>
<evidence type="ECO:0000256" key="1">
    <source>
        <dbReference type="ARBA" id="ARBA00022448"/>
    </source>
</evidence>
<dbReference type="InterPro" id="IPR004606">
    <property type="entry name" value="Mop_domain"/>
</dbReference>
<dbReference type="Pfam" id="PF00005">
    <property type="entry name" value="ABC_tran"/>
    <property type="match status" value="1"/>
</dbReference>
<feature type="domain" description="ABC transporter" evidence="6">
    <location>
        <begin position="1"/>
        <end position="186"/>
    </location>
</feature>
<keyword evidence="1" id="KW-0813">Transport</keyword>
<dbReference type="GO" id="GO:0015689">
    <property type="term" value="P:molybdate ion transport"/>
    <property type="evidence" value="ECO:0007669"/>
    <property type="project" value="InterPro"/>
</dbReference>
<keyword evidence="4" id="KW-0067">ATP-binding</keyword>
<dbReference type="EMBL" id="MEUG01000001">
    <property type="protein sequence ID" value="OGC27690.1"/>
    <property type="molecule type" value="Genomic_DNA"/>
</dbReference>
<dbReference type="PROSITE" id="PS51866">
    <property type="entry name" value="MOP"/>
    <property type="match status" value="1"/>
</dbReference>
<sequence length="318" mass="34827">MITALLGPNGAGKSTYLRQLMGLANGKIEPSMTMVFQEPLLFDLTVAENVALGLKFRRQRKISALVGQALELFGIGHLRNRRAITLSGGEAQKVALARALVIEPKTLLLDEPFANLDQTSQIDFRRMLKKVILQRAIETIWVTHNKAEALVVADQIMIMINREIVQTGQPEEVLQKPATKEVADFLGIENIFHGEIRDKNGQSIFENDRVSFAAAAVEKADAWVVVHPEDILLSLEPTKTSARNCLRGTVLAVEPAGLIYRTQIKAGEIFIANITRASVEELGVAPGKELYLTFKATAVQTLDSPLPEGPACRQAGRG</sequence>
<dbReference type="SUPFAM" id="SSF52540">
    <property type="entry name" value="P-loop containing nucleoside triphosphate hydrolases"/>
    <property type="match status" value="1"/>
</dbReference>
<evidence type="ECO:0000256" key="2">
    <source>
        <dbReference type="ARBA" id="ARBA00022505"/>
    </source>
</evidence>
<dbReference type="GO" id="GO:0005524">
    <property type="term" value="F:ATP binding"/>
    <property type="evidence" value="ECO:0007669"/>
    <property type="project" value="UniProtKB-KW"/>
</dbReference>
<dbReference type="SMART" id="SM00382">
    <property type="entry name" value="AAA"/>
    <property type="match status" value="1"/>
</dbReference>
<accession>A0A1F4T568</accession>
<dbReference type="Gene3D" id="2.40.50.100">
    <property type="match status" value="1"/>
</dbReference>
<proteinExistence type="predicted"/>
<dbReference type="PROSITE" id="PS50893">
    <property type="entry name" value="ABC_TRANSPORTER_2"/>
    <property type="match status" value="1"/>
</dbReference>
<dbReference type="Pfam" id="PF03459">
    <property type="entry name" value="TOBE"/>
    <property type="match status" value="1"/>
</dbReference>
<protein>
    <recommendedName>
        <fullName evidence="10">ABC transporter domain-containing protein</fullName>
    </recommendedName>
</protein>
<evidence type="ECO:0000259" key="6">
    <source>
        <dbReference type="PROSITE" id="PS50893"/>
    </source>
</evidence>
<dbReference type="InterPro" id="IPR003593">
    <property type="entry name" value="AAA+_ATPase"/>
</dbReference>
<dbReference type="InterPro" id="IPR003439">
    <property type="entry name" value="ABC_transporter-like_ATP-bd"/>
</dbReference>
<dbReference type="InterPro" id="IPR050093">
    <property type="entry name" value="ABC_SmlMolc_Importer"/>
</dbReference>
<dbReference type="PANTHER" id="PTHR42781">
    <property type="entry name" value="SPERMIDINE/PUTRESCINE IMPORT ATP-BINDING PROTEIN POTA"/>
    <property type="match status" value="1"/>
</dbReference>
<dbReference type="Gene3D" id="3.40.50.300">
    <property type="entry name" value="P-loop containing nucleotide triphosphate hydrolases"/>
    <property type="match status" value="1"/>
</dbReference>
<dbReference type="InterPro" id="IPR017871">
    <property type="entry name" value="ABC_transporter-like_CS"/>
</dbReference>
<evidence type="ECO:0000259" key="7">
    <source>
        <dbReference type="PROSITE" id="PS51866"/>
    </source>
</evidence>
<dbReference type="InterPro" id="IPR005116">
    <property type="entry name" value="Transp-assoc_OB_typ1"/>
</dbReference>
<dbReference type="GO" id="GO:0016887">
    <property type="term" value="F:ATP hydrolysis activity"/>
    <property type="evidence" value="ECO:0007669"/>
    <property type="project" value="InterPro"/>
</dbReference>
<dbReference type="SUPFAM" id="SSF50331">
    <property type="entry name" value="MOP-like"/>
    <property type="match status" value="1"/>
</dbReference>
<organism evidence="8 9">
    <name type="scientific">candidate division WOR-1 bacterium RIFOXYC12_FULL_54_18</name>
    <dbReference type="NCBI Taxonomy" id="1802584"/>
    <lineage>
        <taxon>Bacteria</taxon>
        <taxon>Bacillati</taxon>
        <taxon>Saganbacteria</taxon>
    </lineage>
</organism>
<dbReference type="InterPro" id="IPR027417">
    <property type="entry name" value="P-loop_NTPase"/>
</dbReference>
<name>A0A1F4T568_UNCSA</name>
<dbReference type="PROSITE" id="PS00211">
    <property type="entry name" value="ABC_TRANSPORTER_1"/>
    <property type="match status" value="1"/>
</dbReference>
<gene>
    <name evidence="8" type="ORF">A3K49_01575</name>
</gene>
<feature type="domain" description="Mop" evidence="7">
    <location>
        <begin position="239"/>
        <end position="303"/>
    </location>
</feature>
<keyword evidence="2 5" id="KW-0500">Molybdenum</keyword>
<evidence type="ECO:0000256" key="4">
    <source>
        <dbReference type="ARBA" id="ARBA00022840"/>
    </source>
</evidence>
<reference evidence="8 9" key="1">
    <citation type="journal article" date="2016" name="Nat. Commun.">
        <title>Thousands of microbial genomes shed light on interconnected biogeochemical processes in an aquifer system.</title>
        <authorList>
            <person name="Anantharaman K."/>
            <person name="Brown C.T."/>
            <person name="Hug L.A."/>
            <person name="Sharon I."/>
            <person name="Castelle C.J."/>
            <person name="Probst A.J."/>
            <person name="Thomas B.C."/>
            <person name="Singh A."/>
            <person name="Wilkins M.J."/>
            <person name="Karaoz U."/>
            <person name="Brodie E.L."/>
            <person name="Williams K.H."/>
            <person name="Hubbard S.S."/>
            <person name="Banfield J.F."/>
        </authorList>
    </citation>
    <scope>NUCLEOTIDE SEQUENCE [LARGE SCALE GENOMIC DNA]</scope>
</reference>
<comment type="caution">
    <text evidence="8">The sequence shown here is derived from an EMBL/GenBank/DDBJ whole genome shotgun (WGS) entry which is preliminary data.</text>
</comment>
<evidence type="ECO:0000313" key="9">
    <source>
        <dbReference type="Proteomes" id="UP000178602"/>
    </source>
</evidence>
<dbReference type="InterPro" id="IPR008995">
    <property type="entry name" value="Mo/tungstate-bd_C_term_dom"/>
</dbReference>
<dbReference type="AlphaFoldDB" id="A0A1F4T568"/>
<evidence type="ECO:0000256" key="3">
    <source>
        <dbReference type="ARBA" id="ARBA00022741"/>
    </source>
</evidence>
<keyword evidence="3" id="KW-0547">Nucleotide-binding</keyword>
<evidence type="ECO:0008006" key="10">
    <source>
        <dbReference type="Google" id="ProtNLM"/>
    </source>
</evidence>
<evidence type="ECO:0000256" key="5">
    <source>
        <dbReference type="PROSITE-ProRule" id="PRU01213"/>
    </source>
</evidence>